<accession>A0A853BGD1</accession>
<evidence type="ECO:0000313" key="2">
    <source>
        <dbReference type="EMBL" id="NYI94399.1"/>
    </source>
</evidence>
<dbReference type="RefSeq" id="WP_179766050.1">
    <property type="nucleotide sequence ID" value="NZ_JACCFO010000001.1"/>
</dbReference>
<reference evidence="2 3" key="1">
    <citation type="submission" date="2020-07" db="EMBL/GenBank/DDBJ databases">
        <title>Sequencing the genomes of 1000 actinobacteria strains.</title>
        <authorList>
            <person name="Klenk H.-P."/>
        </authorList>
    </citation>
    <scope>NUCLEOTIDE SEQUENCE [LARGE SCALE GENOMIC DNA]</scope>
    <source>
        <strain evidence="2 3">DSM 45927</strain>
    </source>
</reference>
<gene>
    <name evidence="2" type="ORF">HNR12_000676</name>
</gene>
<dbReference type="Proteomes" id="UP000575985">
    <property type="component" value="Unassembled WGS sequence"/>
</dbReference>
<dbReference type="EMBL" id="JACCFO010000001">
    <property type="protein sequence ID" value="NYI94399.1"/>
    <property type="molecule type" value="Genomic_DNA"/>
</dbReference>
<comment type="caution">
    <text evidence="2">The sequence shown here is derived from an EMBL/GenBank/DDBJ whole genome shotgun (WGS) entry which is preliminary data.</text>
</comment>
<feature type="region of interest" description="Disordered" evidence="1">
    <location>
        <begin position="106"/>
        <end position="173"/>
    </location>
</feature>
<name>A0A853BGD1_9ACTN</name>
<protein>
    <submittedName>
        <fullName evidence="2">Uncharacterized protein</fullName>
    </submittedName>
</protein>
<keyword evidence="3" id="KW-1185">Reference proteome</keyword>
<evidence type="ECO:0000313" key="3">
    <source>
        <dbReference type="Proteomes" id="UP000575985"/>
    </source>
</evidence>
<feature type="compositionally biased region" description="Low complexity" evidence="1">
    <location>
        <begin position="106"/>
        <end position="121"/>
    </location>
</feature>
<proteinExistence type="predicted"/>
<sequence length="289" mass="31057">MAGDVWGGSPTVVCQILDQVYPLPRYSAQQRLRAMVFIVLGTSSVEEHQVRPAAARLGVPDDVVAALVRDDAGALDAALARAGHGWDLLAALLLYSGGLHAEFATGRAGAPGRDDPAAAGRPRPPRPAAEDPRRRGRRARRERPREVREATAPPEGEEWEELDGVGAFPAADPRTVRTREELIEALRLLRVSAGRPSYREMERLSGRLPGGADPLKHRSRSHSTLRNLLLGEAEPTPVNVLAFVRGCGTSAPARLRAWEDACARVARAGASAASPRRSRSDTGGHPSLR</sequence>
<dbReference type="AlphaFoldDB" id="A0A853BGD1"/>
<evidence type="ECO:0000256" key="1">
    <source>
        <dbReference type="SAM" id="MobiDB-lite"/>
    </source>
</evidence>
<organism evidence="2 3">
    <name type="scientific">Streptomonospora nanhaiensis</name>
    <dbReference type="NCBI Taxonomy" id="1323731"/>
    <lineage>
        <taxon>Bacteria</taxon>
        <taxon>Bacillati</taxon>
        <taxon>Actinomycetota</taxon>
        <taxon>Actinomycetes</taxon>
        <taxon>Streptosporangiales</taxon>
        <taxon>Nocardiopsidaceae</taxon>
        <taxon>Streptomonospora</taxon>
    </lineage>
</organism>
<feature type="region of interest" description="Disordered" evidence="1">
    <location>
        <begin position="268"/>
        <end position="289"/>
    </location>
</feature>